<dbReference type="Gene3D" id="3.90.550.10">
    <property type="entry name" value="Spore Coat Polysaccharide Biosynthesis Protein SpsA, Chain A"/>
    <property type="match status" value="1"/>
</dbReference>
<protein>
    <submittedName>
        <fullName evidence="2">Glycosyltransferase</fullName>
    </submittedName>
</protein>
<sequence>MLSILIPTYNYDVVSLVTTVHAQCLKQLNQNFEILIYDDCSTENNIVAKNESLNALENCNFKILPNNIGRSAIRNKLSQDAKYNWLLFLDADVMPISEDFILNYISVIDKEPCVVYGGILYPETDQDDLKTLRWHYGKKREALNYLDRNKDVYLSFLTLNFLIHKSIFSTVKFNEDIPNFRHEDTLFSYNLRQHNIPVKHIDNPTYHLGIEDSKTFIKKSLESIEAINLFIKNDLIDPNYTLISRTYKTINKFRLGFIFSFIYKRFKPNFEKNLLSNSPSLFIFDIYRLCYYCHLNS</sequence>
<dbReference type="Proteomes" id="UP001356704">
    <property type="component" value="Unassembled WGS sequence"/>
</dbReference>
<gene>
    <name evidence="2" type="ORF">V1468_13280</name>
</gene>
<dbReference type="Pfam" id="PF00535">
    <property type="entry name" value="Glycos_transf_2"/>
    <property type="match status" value="1"/>
</dbReference>
<dbReference type="InterPro" id="IPR029044">
    <property type="entry name" value="Nucleotide-diphossugar_trans"/>
</dbReference>
<dbReference type="PANTHER" id="PTHR43685">
    <property type="entry name" value="GLYCOSYLTRANSFERASE"/>
    <property type="match status" value="1"/>
</dbReference>
<proteinExistence type="predicted"/>
<dbReference type="RefSeq" id="WP_331810709.1">
    <property type="nucleotide sequence ID" value="NZ_JAZHOU010000005.1"/>
</dbReference>
<keyword evidence="3" id="KW-1185">Reference proteome</keyword>
<dbReference type="PANTHER" id="PTHR43685:SF2">
    <property type="entry name" value="GLYCOSYLTRANSFERASE 2-LIKE DOMAIN-CONTAINING PROTEIN"/>
    <property type="match status" value="1"/>
</dbReference>
<evidence type="ECO:0000313" key="3">
    <source>
        <dbReference type="Proteomes" id="UP001356704"/>
    </source>
</evidence>
<dbReference type="CDD" id="cd00761">
    <property type="entry name" value="Glyco_tranf_GTA_type"/>
    <property type="match status" value="1"/>
</dbReference>
<dbReference type="InterPro" id="IPR001173">
    <property type="entry name" value="Glyco_trans_2-like"/>
</dbReference>
<dbReference type="InterPro" id="IPR050834">
    <property type="entry name" value="Glycosyltransf_2"/>
</dbReference>
<comment type="caution">
    <text evidence="2">The sequence shown here is derived from an EMBL/GenBank/DDBJ whole genome shotgun (WGS) entry which is preliminary data.</text>
</comment>
<dbReference type="SUPFAM" id="SSF53448">
    <property type="entry name" value="Nucleotide-diphospho-sugar transferases"/>
    <property type="match status" value="1"/>
</dbReference>
<reference evidence="2 3" key="1">
    <citation type="submission" date="2024-02" db="EMBL/GenBank/DDBJ databases">
        <title>Winogradskyella poriferorum JCM 12885.</title>
        <authorList>
            <person name="Zhang D.-F."/>
            <person name="Fu Z.-Y."/>
        </authorList>
    </citation>
    <scope>NUCLEOTIDE SEQUENCE [LARGE SCALE GENOMIC DNA]</scope>
    <source>
        <strain evidence="2 3">JCM 12885</strain>
    </source>
</reference>
<accession>A0ABU7W7P9</accession>
<evidence type="ECO:0000313" key="2">
    <source>
        <dbReference type="EMBL" id="MEF3079981.1"/>
    </source>
</evidence>
<organism evidence="2 3">
    <name type="scientific">Winogradskyella poriferorum</name>
    <dbReference type="NCBI Taxonomy" id="307627"/>
    <lineage>
        <taxon>Bacteria</taxon>
        <taxon>Pseudomonadati</taxon>
        <taxon>Bacteroidota</taxon>
        <taxon>Flavobacteriia</taxon>
        <taxon>Flavobacteriales</taxon>
        <taxon>Flavobacteriaceae</taxon>
        <taxon>Winogradskyella</taxon>
    </lineage>
</organism>
<dbReference type="EMBL" id="JAZHOU010000005">
    <property type="protein sequence ID" value="MEF3079981.1"/>
    <property type="molecule type" value="Genomic_DNA"/>
</dbReference>
<name>A0ABU7W7P9_9FLAO</name>
<evidence type="ECO:0000259" key="1">
    <source>
        <dbReference type="Pfam" id="PF00535"/>
    </source>
</evidence>
<feature type="domain" description="Glycosyltransferase 2-like" evidence="1">
    <location>
        <begin position="3"/>
        <end position="148"/>
    </location>
</feature>